<evidence type="ECO:0000256" key="6">
    <source>
        <dbReference type="SAM" id="MobiDB-lite"/>
    </source>
</evidence>
<evidence type="ECO:0000313" key="7">
    <source>
        <dbReference type="EMBL" id="KWX22723.1"/>
    </source>
</evidence>
<evidence type="ECO:0000256" key="3">
    <source>
        <dbReference type="ARBA" id="ARBA00023136"/>
    </source>
</evidence>
<accession>A0A132PK90</accession>
<keyword evidence="4" id="KW-0564">Palmitate</keyword>
<reference evidence="7 8" key="1">
    <citation type="submission" date="2015-07" db="EMBL/GenBank/DDBJ databases">
        <title>A draft genome sequence of Mycobacterium wolinskyi.</title>
        <authorList>
            <person name="de Man T.J."/>
            <person name="Perry K.A."/>
            <person name="Coulliette A.D."/>
            <person name="Jensen B."/>
            <person name="Toney N.C."/>
            <person name="Limbago B.M."/>
            <person name="Noble-Wang J."/>
        </authorList>
    </citation>
    <scope>NUCLEOTIDE SEQUENCE [LARGE SCALE GENOMIC DNA]</scope>
    <source>
        <strain evidence="7 8">CDC_01</strain>
    </source>
</reference>
<dbReference type="Proteomes" id="UP000070612">
    <property type="component" value="Unassembled WGS sequence"/>
</dbReference>
<protein>
    <submittedName>
        <fullName evidence="7">Lipoprotein LpqH</fullName>
    </submittedName>
</protein>
<keyword evidence="2" id="KW-0732">Signal</keyword>
<dbReference type="PROSITE" id="PS51257">
    <property type="entry name" value="PROKAR_LIPOPROTEIN"/>
    <property type="match status" value="1"/>
</dbReference>
<comment type="caution">
    <text evidence="7">The sequence shown here is derived from an EMBL/GenBank/DDBJ whole genome shotgun (WGS) entry which is preliminary data.</text>
</comment>
<dbReference type="Pfam" id="PF05481">
    <property type="entry name" value="Myco_19_kDa"/>
    <property type="match status" value="1"/>
</dbReference>
<evidence type="ECO:0000313" key="8">
    <source>
        <dbReference type="Proteomes" id="UP000070612"/>
    </source>
</evidence>
<evidence type="ECO:0000256" key="2">
    <source>
        <dbReference type="ARBA" id="ARBA00022729"/>
    </source>
</evidence>
<organism evidence="7 8">
    <name type="scientific">Mycolicibacterium wolinskyi</name>
    <dbReference type="NCBI Taxonomy" id="59750"/>
    <lineage>
        <taxon>Bacteria</taxon>
        <taxon>Bacillati</taxon>
        <taxon>Actinomycetota</taxon>
        <taxon>Actinomycetes</taxon>
        <taxon>Mycobacteriales</taxon>
        <taxon>Mycobacteriaceae</taxon>
        <taxon>Mycolicibacterium</taxon>
    </lineage>
</organism>
<dbReference type="RefSeq" id="WP_067851804.1">
    <property type="nucleotide sequence ID" value="NZ_LGTW01000012.1"/>
</dbReference>
<keyword evidence="1" id="KW-1003">Cell membrane</keyword>
<dbReference type="InterPro" id="IPR008691">
    <property type="entry name" value="LpqH"/>
</dbReference>
<dbReference type="EMBL" id="LGTW01000012">
    <property type="protein sequence ID" value="KWX22723.1"/>
    <property type="molecule type" value="Genomic_DNA"/>
</dbReference>
<dbReference type="STRING" id="59750.AWC31_15085"/>
<sequence length="172" mass="16427">MKRGFLVAVGGAAIVAAGLSGCSSDEKGSDSSEASPTATASVSPSASVQAGDATATTGSGTARVVIDGKETPVEGSVVCATVAGNVSVTVGQGMSAVTATLSEGDQPTVSAVALGNIDGVSLGYTPGVPGGSAEATKDGNKYTIKGNATGADMANPMAGAVTKPFELEVTCP</sequence>
<dbReference type="AlphaFoldDB" id="A0A132PK90"/>
<keyword evidence="3" id="KW-0472">Membrane</keyword>
<dbReference type="PATRIC" id="fig|59750.3.peg.1133"/>
<proteinExistence type="predicted"/>
<name>A0A132PK90_9MYCO</name>
<evidence type="ECO:0000256" key="5">
    <source>
        <dbReference type="ARBA" id="ARBA00023288"/>
    </source>
</evidence>
<evidence type="ECO:0000256" key="4">
    <source>
        <dbReference type="ARBA" id="ARBA00023139"/>
    </source>
</evidence>
<dbReference type="GO" id="GO:0016020">
    <property type="term" value="C:membrane"/>
    <property type="evidence" value="ECO:0007669"/>
    <property type="project" value="InterPro"/>
</dbReference>
<gene>
    <name evidence="7" type="ORF">AFM11_18995</name>
</gene>
<feature type="region of interest" description="Disordered" evidence="6">
    <location>
        <begin position="21"/>
        <end position="57"/>
    </location>
</feature>
<keyword evidence="5 7" id="KW-0449">Lipoprotein</keyword>
<keyword evidence="8" id="KW-1185">Reference proteome</keyword>
<evidence type="ECO:0000256" key="1">
    <source>
        <dbReference type="ARBA" id="ARBA00022475"/>
    </source>
</evidence>
<feature type="compositionally biased region" description="Low complexity" evidence="6">
    <location>
        <begin position="31"/>
        <end position="57"/>
    </location>
</feature>